<feature type="compositionally biased region" description="Pro residues" evidence="1">
    <location>
        <begin position="202"/>
        <end position="212"/>
    </location>
</feature>
<dbReference type="InterPro" id="IPR034660">
    <property type="entry name" value="DinB/YfiT-like"/>
</dbReference>
<accession>A0ABV5V2H7</accession>
<proteinExistence type="predicted"/>
<reference evidence="2 3" key="1">
    <citation type="submission" date="2024-09" db="EMBL/GenBank/DDBJ databases">
        <authorList>
            <person name="Sun Q."/>
            <person name="Mori K."/>
        </authorList>
    </citation>
    <scope>NUCLEOTIDE SEQUENCE [LARGE SCALE GENOMIC DNA]</scope>
    <source>
        <strain evidence="2 3">JCM 12763</strain>
    </source>
</reference>
<dbReference type="Proteomes" id="UP001589613">
    <property type="component" value="Unassembled WGS sequence"/>
</dbReference>
<dbReference type="Gene3D" id="1.20.120.450">
    <property type="entry name" value="dinb family like domain"/>
    <property type="match status" value="1"/>
</dbReference>
<evidence type="ECO:0000313" key="3">
    <source>
        <dbReference type="Proteomes" id="UP001589613"/>
    </source>
</evidence>
<keyword evidence="3" id="KW-1185">Reference proteome</keyword>
<feature type="region of interest" description="Disordered" evidence="1">
    <location>
        <begin position="193"/>
        <end position="212"/>
    </location>
</feature>
<sequence>MSDDAGRTDAPTAEDRRVADDGRTSDDPPWEPPLTGDEAGHLLGSLDRMRMIFRWKADGLDAAALASRTGASQLTMGGLLKHLASVEATGSTFRLDGSNPGSPWAEADWEGDPGWTFTTAADDPPEELYRLYDEEVARARERFRAAVADGGLDRAVAFGGDDVTVSLRRLLFDLLEEYGRHTGHADLLREALDGRVGEDPPPDWSPPPSWLT</sequence>
<dbReference type="EMBL" id="JBHMAX010000015">
    <property type="protein sequence ID" value="MFB9732002.1"/>
    <property type="molecule type" value="Genomic_DNA"/>
</dbReference>
<protein>
    <submittedName>
        <fullName evidence="2">DUF664 domain-containing protein</fullName>
    </submittedName>
</protein>
<dbReference type="SUPFAM" id="SSF109854">
    <property type="entry name" value="DinB/YfiT-like putative metalloenzymes"/>
    <property type="match status" value="1"/>
</dbReference>
<feature type="compositionally biased region" description="Basic and acidic residues" evidence="1">
    <location>
        <begin position="1"/>
        <end position="26"/>
    </location>
</feature>
<dbReference type="RefSeq" id="WP_141337712.1">
    <property type="nucleotide sequence ID" value="NZ_JBHMAX010000015.1"/>
</dbReference>
<gene>
    <name evidence="2" type="ORF">ACFFN0_08090</name>
</gene>
<organism evidence="2 3">
    <name type="scientific">Ornithinimicrobium kibberense</name>
    <dbReference type="NCBI Taxonomy" id="282060"/>
    <lineage>
        <taxon>Bacteria</taxon>
        <taxon>Bacillati</taxon>
        <taxon>Actinomycetota</taxon>
        <taxon>Actinomycetes</taxon>
        <taxon>Micrococcales</taxon>
        <taxon>Ornithinimicrobiaceae</taxon>
        <taxon>Ornithinimicrobium</taxon>
    </lineage>
</organism>
<comment type="caution">
    <text evidence="2">The sequence shown here is derived from an EMBL/GenBank/DDBJ whole genome shotgun (WGS) entry which is preliminary data.</text>
</comment>
<evidence type="ECO:0000313" key="2">
    <source>
        <dbReference type="EMBL" id="MFB9732002.1"/>
    </source>
</evidence>
<name>A0ABV5V2H7_9MICO</name>
<dbReference type="Pfam" id="PF04978">
    <property type="entry name" value="MST"/>
    <property type="match status" value="1"/>
</dbReference>
<dbReference type="InterPro" id="IPR007061">
    <property type="entry name" value="MST-like"/>
</dbReference>
<feature type="region of interest" description="Disordered" evidence="1">
    <location>
        <begin position="1"/>
        <end position="41"/>
    </location>
</feature>
<evidence type="ECO:0000256" key="1">
    <source>
        <dbReference type="SAM" id="MobiDB-lite"/>
    </source>
</evidence>